<dbReference type="PANTHER" id="PTHR43157:SF31">
    <property type="entry name" value="PHOSPHATIDYLINOSITOL-GLYCAN BIOSYNTHESIS CLASS F PROTEIN"/>
    <property type="match status" value="1"/>
</dbReference>
<dbReference type="SUPFAM" id="SSF51735">
    <property type="entry name" value="NAD(P)-binding Rossmann-fold domains"/>
    <property type="match status" value="1"/>
</dbReference>
<dbReference type="OrthoDB" id="191139at2759"/>
<gene>
    <name evidence="2" type="ORF">Ocin01_11483</name>
</gene>
<keyword evidence="1" id="KW-0560">Oxidoreductase</keyword>
<reference evidence="2 3" key="1">
    <citation type="journal article" date="2016" name="Genome Biol. Evol.">
        <title>Gene Family Evolution Reflects Adaptation to Soil Environmental Stressors in the Genome of the Collembolan Orchesella cincta.</title>
        <authorList>
            <person name="Faddeeva-Vakhrusheva A."/>
            <person name="Derks M.F."/>
            <person name="Anvar S.Y."/>
            <person name="Agamennone V."/>
            <person name="Suring W."/>
            <person name="Smit S."/>
            <person name="van Straalen N.M."/>
            <person name="Roelofs D."/>
        </authorList>
    </citation>
    <scope>NUCLEOTIDE SEQUENCE [LARGE SCALE GENOMIC DNA]</scope>
    <source>
        <tissue evidence="2">Mixed pool</tissue>
    </source>
</reference>
<proteinExistence type="predicted"/>
<keyword evidence="3" id="KW-1185">Reference proteome</keyword>
<evidence type="ECO:0000313" key="2">
    <source>
        <dbReference type="EMBL" id="ODM95193.1"/>
    </source>
</evidence>
<evidence type="ECO:0000256" key="1">
    <source>
        <dbReference type="ARBA" id="ARBA00023002"/>
    </source>
</evidence>
<dbReference type="AlphaFoldDB" id="A0A1D2MQ84"/>
<dbReference type="InterPro" id="IPR036291">
    <property type="entry name" value="NAD(P)-bd_dom_sf"/>
</dbReference>
<sequence>MLVNNAGFVNSTYEKTQDNYESIFQVTTQPLFAHNLLESVQLSERYGDSKLCLTVHAKTLQKKFRQEGINIHTYACHPGAIPTNLWHNLGIAGLFLPIANLIFRSTDDAASVVLYPSLTPGVGDKLGGEYFESGKAVPPNKQVDLPEVQKRLWERSWNVTQDAN</sequence>
<organism evidence="2 3">
    <name type="scientific">Orchesella cincta</name>
    <name type="common">Springtail</name>
    <name type="synonym">Podura cincta</name>
    <dbReference type="NCBI Taxonomy" id="48709"/>
    <lineage>
        <taxon>Eukaryota</taxon>
        <taxon>Metazoa</taxon>
        <taxon>Ecdysozoa</taxon>
        <taxon>Arthropoda</taxon>
        <taxon>Hexapoda</taxon>
        <taxon>Collembola</taxon>
        <taxon>Entomobryomorpha</taxon>
        <taxon>Entomobryoidea</taxon>
        <taxon>Orchesellidae</taxon>
        <taxon>Orchesellinae</taxon>
        <taxon>Orchesella</taxon>
    </lineage>
</organism>
<comment type="caution">
    <text evidence="2">The sequence shown here is derived from an EMBL/GenBank/DDBJ whole genome shotgun (WGS) entry which is preliminary data.</text>
</comment>
<accession>A0A1D2MQ84</accession>
<dbReference type="PANTHER" id="PTHR43157">
    <property type="entry name" value="PHOSPHATIDYLINOSITOL-GLYCAN BIOSYNTHESIS CLASS F PROTEIN-RELATED"/>
    <property type="match status" value="1"/>
</dbReference>
<dbReference type="GO" id="GO:0016491">
    <property type="term" value="F:oxidoreductase activity"/>
    <property type="evidence" value="ECO:0007669"/>
    <property type="project" value="UniProtKB-KW"/>
</dbReference>
<name>A0A1D2MQ84_ORCCI</name>
<dbReference type="Proteomes" id="UP000094527">
    <property type="component" value="Unassembled WGS sequence"/>
</dbReference>
<protein>
    <submittedName>
        <fullName evidence="2">Short-chain dehydrogenase TIC 32, chloroplastic</fullName>
    </submittedName>
</protein>
<evidence type="ECO:0000313" key="3">
    <source>
        <dbReference type="Proteomes" id="UP000094527"/>
    </source>
</evidence>
<dbReference type="EMBL" id="LJIJ01000700">
    <property type="protein sequence ID" value="ODM95193.1"/>
    <property type="molecule type" value="Genomic_DNA"/>
</dbReference>
<dbReference type="Gene3D" id="3.40.50.720">
    <property type="entry name" value="NAD(P)-binding Rossmann-like Domain"/>
    <property type="match status" value="1"/>
</dbReference>
<dbReference type="STRING" id="48709.A0A1D2MQ84"/>